<dbReference type="EMBL" id="JH992965">
    <property type="protein sequence ID" value="EKX55248.1"/>
    <property type="molecule type" value="Genomic_DNA"/>
</dbReference>
<dbReference type="GeneID" id="17311860"/>
<dbReference type="GO" id="GO:0006493">
    <property type="term" value="P:protein O-linked glycosylation"/>
    <property type="evidence" value="ECO:0007669"/>
    <property type="project" value="TreeGrafter"/>
</dbReference>
<dbReference type="eggNOG" id="KOG4472">
    <property type="taxonomic scope" value="Eukaryota"/>
</dbReference>
<dbReference type="SUPFAM" id="SSF53448">
    <property type="entry name" value="Nucleotide-diphospho-sugar transferases"/>
    <property type="match status" value="1"/>
</dbReference>
<dbReference type="GO" id="GO:0005794">
    <property type="term" value="C:Golgi apparatus"/>
    <property type="evidence" value="ECO:0007669"/>
    <property type="project" value="TreeGrafter"/>
</dbReference>
<dbReference type="RefSeq" id="XP_005842228.1">
    <property type="nucleotide sequence ID" value="XM_005842171.1"/>
</dbReference>
<evidence type="ECO:0000313" key="5">
    <source>
        <dbReference type="Proteomes" id="UP000011087"/>
    </source>
</evidence>
<dbReference type="PANTHER" id="PTHR31121:SF10">
    <property type="entry name" value="MANNOSYLTRANSFERASE KTR2-RELATED"/>
    <property type="match status" value="1"/>
</dbReference>
<dbReference type="Proteomes" id="UP000011087">
    <property type="component" value="Unassembled WGS sequence"/>
</dbReference>
<comment type="similarity">
    <text evidence="1">Belongs to the glycosyltransferase 15 family.</text>
</comment>
<dbReference type="AlphaFoldDB" id="L1K4G6"/>
<dbReference type="GO" id="GO:0000032">
    <property type="term" value="P:cell wall mannoprotein biosynthetic process"/>
    <property type="evidence" value="ECO:0007669"/>
    <property type="project" value="TreeGrafter"/>
</dbReference>
<name>L1K4G6_GUITC</name>
<protein>
    <recommendedName>
        <fullName evidence="6">Nucleotide-diphospho-sugar transferase domain-containing protein</fullName>
    </recommendedName>
</protein>
<proteinExistence type="inferred from homology"/>
<dbReference type="HOGENOM" id="CLU_1415923_0_0_1"/>
<dbReference type="GO" id="GO:0016020">
    <property type="term" value="C:membrane"/>
    <property type="evidence" value="ECO:0007669"/>
    <property type="project" value="InterPro"/>
</dbReference>
<dbReference type="Pfam" id="PF01793">
    <property type="entry name" value="Glyco_transf_15"/>
    <property type="match status" value="1"/>
</dbReference>
<evidence type="ECO:0008006" key="6">
    <source>
        <dbReference type="Google" id="ProtNLM"/>
    </source>
</evidence>
<dbReference type="OMA" id="PAINIDW"/>
<dbReference type="InterPro" id="IPR029044">
    <property type="entry name" value="Nucleotide-diphossugar_trans"/>
</dbReference>
<evidence type="ECO:0000256" key="2">
    <source>
        <dbReference type="ARBA" id="ARBA00022679"/>
    </source>
</evidence>
<sequence>MNFFSEAPTQGLGYRNMCRFFSGPIFHTKALGSMEYYMRLDTDSFLLAPLPRDPFLAMNETGGAYGFLARAVEHPSLSAGLYEAVRGVAGRLDKTGQAPSSEELLVHRGLLGSQLGRWDGSFFYNNLEVLHLPFWRSPAQLEIFDALDRLGGFLRSRWGDGPVRTLSLAFTGTKRELVRFDDVPYWHQNLVLL</sequence>
<dbReference type="PaxDb" id="55529-EKX55248"/>
<dbReference type="GO" id="GO:0000026">
    <property type="term" value="F:alpha-1,2-mannosyltransferase activity"/>
    <property type="evidence" value="ECO:0007669"/>
    <property type="project" value="TreeGrafter"/>
</dbReference>
<evidence type="ECO:0000313" key="3">
    <source>
        <dbReference type="EMBL" id="EKX55248.1"/>
    </source>
</evidence>
<dbReference type="InterPro" id="IPR002685">
    <property type="entry name" value="Glyco_trans_15"/>
</dbReference>
<accession>L1K4G6</accession>
<evidence type="ECO:0000313" key="4">
    <source>
        <dbReference type="EnsemblProtists" id="EKX55248"/>
    </source>
</evidence>
<reference evidence="4" key="3">
    <citation type="submission" date="2015-06" db="UniProtKB">
        <authorList>
            <consortium name="EnsemblProtists"/>
        </authorList>
    </citation>
    <scope>IDENTIFICATION</scope>
</reference>
<evidence type="ECO:0000256" key="1">
    <source>
        <dbReference type="ARBA" id="ARBA00007677"/>
    </source>
</evidence>
<dbReference type="PANTHER" id="PTHR31121">
    <property type="entry name" value="ALPHA-1,2 MANNOSYLTRANSFERASE KTR1"/>
    <property type="match status" value="1"/>
</dbReference>
<gene>
    <name evidence="3" type="ORF">GUITHDRAFT_62749</name>
</gene>
<keyword evidence="2" id="KW-0808">Transferase</keyword>
<keyword evidence="5" id="KW-1185">Reference proteome</keyword>
<organism evidence="3">
    <name type="scientific">Guillardia theta (strain CCMP2712)</name>
    <name type="common">Cryptophyte</name>
    <dbReference type="NCBI Taxonomy" id="905079"/>
    <lineage>
        <taxon>Eukaryota</taxon>
        <taxon>Cryptophyceae</taxon>
        <taxon>Pyrenomonadales</taxon>
        <taxon>Geminigeraceae</taxon>
        <taxon>Guillardia</taxon>
    </lineage>
</organism>
<reference evidence="3 5" key="1">
    <citation type="journal article" date="2012" name="Nature">
        <title>Algal genomes reveal evolutionary mosaicism and the fate of nucleomorphs.</title>
        <authorList>
            <consortium name="DOE Joint Genome Institute"/>
            <person name="Curtis B.A."/>
            <person name="Tanifuji G."/>
            <person name="Burki F."/>
            <person name="Gruber A."/>
            <person name="Irimia M."/>
            <person name="Maruyama S."/>
            <person name="Arias M.C."/>
            <person name="Ball S.G."/>
            <person name="Gile G.H."/>
            <person name="Hirakawa Y."/>
            <person name="Hopkins J.F."/>
            <person name="Kuo A."/>
            <person name="Rensing S.A."/>
            <person name="Schmutz J."/>
            <person name="Symeonidi A."/>
            <person name="Elias M."/>
            <person name="Eveleigh R.J."/>
            <person name="Herman E.K."/>
            <person name="Klute M.J."/>
            <person name="Nakayama T."/>
            <person name="Obornik M."/>
            <person name="Reyes-Prieto A."/>
            <person name="Armbrust E.V."/>
            <person name="Aves S.J."/>
            <person name="Beiko R.G."/>
            <person name="Coutinho P."/>
            <person name="Dacks J.B."/>
            <person name="Durnford D.G."/>
            <person name="Fast N.M."/>
            <person name="Green B.R."/>
            <person name="Grisdale C.J."/>
            <person name="Hempel F."/>
            <person name="Henrissat B."/>
            <person name="Hoppner M.P."/>
            <person name="Ishida K."/>
            <person name="Kim E."/>
            <person name="Koreny L."/>
            <person name="Kroth P.G."/>
            <person name="Liu Y."/>
            <person name="Malik S.B."/>
            <person name="Maier U.G."/>
            <person name="McRose D."/>
            <person name="Mock T."/>
            <person name="Neilson J.A."/>
            <person name="Onodera N.T."/>
            <person name="Poole A.M."/>
            <person name="Pritham E.J."/>
            <person name="Richards T.A."/>
            <person name="Rocap G."/>
            <person name="Roy S.W."/>
            <person name="Sarai C."/>
            <person name="Schaack S."/>
            <person name="Shirato S."/>
            <person name="Slamovits C.H."/>
            <person name="Spencer D.F."/>
            <person name="Suzuki S."/>
            <person name="Worden A.Z."/>
            <person name="Zauner S."/>
            <person name="Barry K."/>
            <person name="Bell C."/>
            <person name="Bharti A.K."/>
            <person name="Crow J.A."/>
            <person name="Grimwood J."/>
            <person name="Kramer R."/>
            <person name="Lindquist E."/>
            <person name="Lucas S."/>
            <person name="Salamov A."/>
            <person name="McFadden G.I."/>
            <person name="Lane C.E."/>
            <person name="Keeling P.J."/>
            <person name="Gray M.W."/>
            <person name="Grigoriev I.V."/>
            <person name="Archibald J.M."/>
        </authorList>
    </citation>
    <scope>NUCLEOTIDE SEQUENCE</scope>
    <source>
        <strain evidence="3 5">CCMP2712</strain>
    </source>
</reference>
<dbReference type="GO" id="GO:0006487">
    <property type="term" value="P:protein N-linked glycosylation"/>
    <property type="evidence" value="ECO:0007669"/>
    <property type="project" value="TreeGrafter"/>
</dbReference>
<dbReference type="Gene3D" id="3.90.550.10">
    <property type="entry name" value="Spore Coat Polysaccharide Biosynthesis Protein SpsA, Chain A"/>
    <property type="match status" value="1"/>
</dbReference>
<reference evidence="5" key="2">
    <citation type="submission" date="2012-11" db="EMBL/GenBank/DDBJ databases">
        <authorList>
            <person name="Kuo A."/>
            <person name="Curtis B.A."/>
            <person name="Tanifuji G."/>
            <person name="Burki F."/>
            <person name="Gruber A."/>
            <person name="Irimia M."/>
            <person name="Maruyama S."/>
            <person name="Arias M.C."/>
            <person name="Ball S.G."/>
            <person name="Gile G.H."/>
            <person name="Hirakawa Y."/>
            <person name="Hopkins J.F."/>
            <person name="Rensing S.A."/>
            <person name="Schmutz J."/>
            <person name="Symeonidi A."/>
            <person name="Elias M."/>
            <person name="Eveleigh R.J."/>
            <person name="Herman E.K."/>
            <person name="Klute M.J."/>
            <person name="Nakayama T."/>
            <person name="Obornik M."/>
            <person name="Reyes-Prieto A."/>
            <person name="Armbrust E.V."/>
            <person name="Aves S.J."/>
            <person name="Beiko R.G."/>
            <person name="Coutinho P."/>
            <person name="Dacks J.B."/>
            <person name="Durnford D.G."/>
            <person name="Fast N.M."/>
            <person name="Green B.R."/>
            <person name="Grisdale C."/>
            <person name="Hempe F."/>
            <person name="Henrissat B."/>
            <person name="Hoppner M.P."/>
            <person name="Ishida K.-I."/>
            <person name="Kim E."/>
            <person name="Koreny L."/>
            <person name="Kroth P.G."/>
            <person name="Liu Y."/>
            <person name="Malik S.-B."/>
            <person name="Maier U.G."/>
            <person name="McRose D."/>
            <person name="Mock T."/>
            <person name="Neilson J.A."/>
            <person name="Onodera N.T."/>
            <person name="Poole A.M."/>
            <person name="Pritham E.J."/>
            <person name="Richards T.A."/>
            <person name="Rocap G."/>
            <person name="Roy S.W."/>
            <person name="Sarai C."/>
            <person name="Schaack S."/>
            <person name="Shirato S."/>
            <person name="Slamovits C.H."/>
            <person name="Spencer D.F."/>
            <person name="Suzuki S."/>
            <person name="Worden A.Z."/>
            <person name="Zauner S."/>
            <person name="Barry K."/>
            <person name="Bell C."/>
            <person name="Bharti A.K."/>
            <person name="Crow J.A."/>
            <person name="Grimwood J."/>
            <person name="Kramer R."/>
            <person name="Lindquist E."/>
            <person name="Lucas S."/>
            <person name="Salamov A."/>
            <person name="McFadden G.I."/>
            <person name="Lane C.E."/>
            <person name="Keeling P.J."/>
            <person name="Gray M.W."/>
            <person name="Grigoriev I.V."/>
            <person name="Archibald J.M."/>
        </authorList>
    </citation>
    <scope>NUCLEOTIDE SEQUENCE</scope>
    <source>
        <strain evidence="5">CCMP2712</strain>
    </source>
</reference>
<dbReference type="OrthoDB" id="439943at2759"/>
<dbReference type="KEGG" id="gtt:GUITHDRAFT_62749"/>
<dbReference type="EnsemblProtists" id="EKX55248">
    <property type="protein sequence ID" value="EKX55248"/>
    <property type="gene ID" value="GUITHDRAFT_62749"/>
</dbReference>